<dbReference type="GO" id="GO:0005886">
    <property type="term" value="C:plasma membrane"/>
    <property type="evidence" value="ECO:0007669"/>
    <property type="project" value="UniProtKB-SubCell"/>
</dbReference>
<dbReference type="Gene3D" id="1.20.1640.10">
    <property type="entry name" value="Multidrug efflux transporter AcrB transmembrane domain"/>
    <property type="match status" value="1"/>
</dbReference>
<keyword evidence="5 10" id="KW-0812">Transmembrane</keyword>
<evidence type="ECO:0000313" key="12">
    <source>
        <dbReference type="EMBL" id="MPL64460.1"/>
    </source>
</evidence>
<gene>
    <name evidence="12" type="ORF">SDC9_10115</name>
</gene>
<dbReference type="NCBIfam" id="TIGR00916">
    <property type="entry name" value="2A0604s01"/>
    <property type="match status" value="1"/>
</dbReference>
<keyword evidence="7 10" id="KW-1133">Transmembrane helix</keyword>
<name>A0A644TC58_9ZZZZ</name>
<evidence type="ECO:0000256" key="3">
    <source>
        <dbReference type="ARBA" id="ARBA00022448"/>
    </source>
</evidence>
<protein>
    <recommendedName>
        <fullName evidence="2">Protein translocase subunit SecF</fullName>
    </recommendedName>
</protein>
<dbReference type="Pfam" id="PF02355">
    <property type="entry name" value="SecD_SecF_C"/>
    <property type="match status" value="1"/>
</dbReference>
<dbReference type="PANTHER" id="PTHR30081:SF8">
    <property type="entry name" value="PROTEIN TRANSLOCASE SUBUNIT SECF"/>
    <property type="match status" value="1"/>
</dbReference>
<evidence type="ECO:0000256" key="1">
    <source>
        <dbReference type="ARBA" id="ARBA00004651"/>
    </source>
</evidence>
<sequence>MKRVIRFSRFFIPAAIISAGLILFSIVGYATKGFNLGVDFQAGINQTVQLAYPVGSVGYSGKGNAELRISGENLTLVFSGAEIEQRTVVLSYQNYGTIKDLAGALAAEAGIELSIDPAQESYPSTLLIPTSQGNTLISKNPIKLHRAASGEGELFSTIDKVREAIVGLGKISVQTLKPESSQRYLIRVEDSGEDPNFSATARQALVSGLEAVFGQDRVVVLKTDFVGARYSQGLSRTALLLVGATLLLIFLYSLIRFKAGYAIGAVLAIAQDAIVMVGFIVWTRMEFSSMTIAAILTILGYSINDTIVQFDRIREQKKLQPNEKFMDVVNYSLTLTLGRTIITTATTMLTVLALFFFTTGSMKDFALALFVGMVSGTYSTIYIASGFVAWWYTRNKKKKEPKIAEAAQPQGSAS</sequence>
<dbReference type="GO" id="GO:0015450">
    <property type="term" value="F:protein-transporting ATPase activity"/>
    <property type="evidence" value="ECO:0007669"/>
    <property type="project" value="InterPro"/>
</dbReference>
<evidence type="ECO:0000256" key="5">
    <source>
        <dbReference type="ARBA" id="ARBA00022692"/>
    </source>
</evidence>
<feature type="transmembrane region" description="Helical" evidence="10">
    <location>
        <begin position="369"/>
        <end position="392"/>
    </location>
</feature>
<accession>A0A644TC58</accession>
<dbReference type="GO" id="GO:0006886">
    <property type="term" value="P:intracellular protein transport"/>
    <property type="evidence" value="ECO:0007669"/>
    <property type="project" value="InterPro"/>
</dbReference>
<dbReference type="InterPro" id="IPR048634">
    <property type="entry name" value="SecD_SecF_C"/>
</dbReference>
<keyword evidence="8" id="KW-0811">Translocation</keyword>
<evidence type="ECO:0000259" key="11">
    <source>
        <dbReference type="Pfam" id="PF02355"/>
    </source>
</evidence>
<dbReference type="InterPro" id="IPR005665">
    <property type="entry name" value="SecF_bac"/>
</dbReference>
<keyword evidence="4" id="KW-1003">Cell membrane</keyword>
<evidence type="ECO:0000256" key="6">
    <source>
        <dbReference type="ARBA" id="ARBA00022927"/>
    </source>
</evidence>
<evidence type="ECO:0000256" key="8">
    <source>
        <dbReference type="ARBA" id="ARBA00023010"/>
    </source>
</evidence>
<comment type="caution">
    <text evidence="12">The sequence shown here is derived from an EMBL/GenBank/DDBJ whole genome shotgun (WGS) entry which is preliminary data.</text>
</comment>
<feature type="domain" description="Protein export membrane protein SecD/SecF C-terminal" evidence="11">
    <location>
        <begin position="218"/>
        <end position="393"/>
    </location>
</feature>
<reference evidence="12" key="1">
    <citation type="submission" date="2019-08" db="EMBL/GenBank/DDBJ databases">
        <authorList>
            <person name="Kucharzyk K."/>
            <person name="Murdoch R.W."/>
            <person name="Higgins S."/>
            <person name="Loffler F."/>
        </authorList>
    </citation>
    <scope>NUCLEOTIDE SEQUENCE</scope>
</reference>
<dbReference type="EMBL" id="VSSQ01000025">
    <property type="protein sequence ID" value="MPL64460.1"/>
    <property type="molecule type" value="Genomic_DNA"/>
</dbReference>
<dbReference type="PRINTS" id="PR01755">
    <property type="entry name" value="SECFTRNLCASE"/>
</dbReference>
<comment type="subcellular location">
    <subcellularLocation>
        <location evidence="1">Cell membrane</location>
        <topology evidence="1">Multi-pass membrane protein</topology>
    </subcellularLocation>
</comment>
<feature type="transmembrane region" description="Helical" evidence="10">
    <location>
        <begin position="238"/>
        <end position="255"/>
    </location>
</feature>
<keyword evidence="6" id="KW-0653">Protein transport</keyword>
<feature type="transmembrane region" description="Helical" evidence="10">
    <location>
        <begin position="262"/>
        <end position="281"/>
    </location>
</feature>
<dbReference type="InterPro" id="IPR022813">
    <property type="entry name" value="SecD/SecF_arch_bac"/>
</dbReference>
<dbReference type="SUPFAM" id="SSF82866">
    <property type="entry name" value="Multidrug efflux transporter AcrB transmembrane domain"/>
    <property type="match status" value="1"/>
</dbReference>
<feature type="transmembrane region" description="Helical" evidence="10">
    <location>
        <begin position="287"/>
        <end position="307"/>
    </location>
</feature>
<dbReference type="NCBIfam" id="TIGR00966">
    <property type="entry name" value="transloc_SecF"/>
    <property type="match status" value="1"/>
</dbReference>
<evidence type="ECO:0000256" key="2">
    <source>
        <dbReference type="ARBA" id="ARBA00015792"/>
    </source>
</evidence>
<evidence type="ECO:0000256" key="10">
    <source>
        <dbReference type="SAM" id="Phobius"/>
    </source>
</evidence>
<evidence type="ECO:0000256" key="7">
    <source>
        <dbReference type="ARBA" id="ARBA00022989"/>
    </source>
</evidence>
<dbReference type="PANTHER" id="PTHR30081">
    <property type="entry name" value="PROTEIN-EXPORT MEMBRANE PROTEIN SEC"/>
    <property type="match status" value="1"/>
</dbReference>
<keyword evidence="9 10" id="KW-0472">Membrane</keyword>
<feature type="transmembrane region" description="Helical" evidence="10">
    <location>
        <begin position="12"/>
        <end position="31"/>
    </location>
</feature>
<organism evidence="12">
    <name type="scientific">bioreactor metagenome</name>
    <dbReference type="NCBI Taxonomy" id="1076179"/>
    <lineage>
        <taxon>unclassified sequences</taxon>
        <taxon>metagenomes</taxon>
        <taxon>ecological metagenomes</taxon>
    </lineage>
</organism>
<proteinExistence type="inferred from homology"/>
<dbReference type="InterPro" id="IPR022645">
    <property type="entry name" value="SecD/SecF_bac"/>
</dbReference>
<keyword evidence="3" id="KW-0813">Transport</keyword>
<dbReference type="InterPro" id="IPR055344">
    <property type="entry name" value="SecD_SecF_C_bact"/>
</dbReference>
<dbReference type="HAMAP" id="MF_01464_B">
    <property type="entry name" value="SecF_B"/>
    <property type="match status" value="1"/>
</dbReference>
<feature type="transmembrane region" description="Helical" evidence="10">
    <location>
        <begin position="328"/>
        <end position="357"/>
    </location>
</feature>
<evidence type="ECO:0000256" key="4">
    <source>
        <dbReference type="ARBA" id="ARBA00022475"/>
    </source>
</evidence>
<evidence type="ECO:0000256" key="9">
    <source>
        <dbReference type="ARBA" id="ARBA00023136"/>
    </source>
</evidence>
<dbReference type="AlphaFoldDB" id="A0A644TC58"/>